<dbReference type="PANTHER" id="PTHR39601">
    <property type="entry name" value="CHORIOGENIN HMINOR"/>
    <property type="match status" value="1"/>
</dbReference>
<proteinExistence type="predicted"/>
<feature type="domain" description="DUF8004" evidence="2">
    <location>
        <begin position="158"/>
        <end position="248"/>
    </location>
</feature>
<dbReference type="AlphaFoldDB" id="A0A9Q0AUE2"/>
<dbReference type="PANTHER" id="PTHR39601:SF1">
    <property type="entry name" value="CHORIOGENIN HMINOR"/>
    <property type="match status" value="1"/>
</dbReference>
<feature type="compositionally biased region" description="Polar residues" evidence="1">
    <location>
        <begin position="560"/>
        <end position="575"/>
    </location>
</feature>
<name>A0A9Q0AUE2_9PEZI</name>
<keyword evidence="4" id="KW-1185">Reference proteome</keyword>
<sequence>MRWDGASRSSRAWDNLRRDPELWYRDGDCYVHLYGQGQSRRGPAFKIPLSTLLEASCYPLVNRFMAHDVSELSPVTSPEPSQTEFESQGRQPQHRVDLYIPAPPGSDKQQAFNYHLATRNLFAFVFRRSLVGEHLGTALIGLLHSMYEFRTTDVDNLADIQNYMDEEGYLDFKSQPSHALACLHFAEVFQLRDLYIEAFAHCCGMSDRLFLGPEYQLVASVTRKLLRRARVDMDVRLGRACTMLRTFLQDELSETHLGLNPGARAHLERFRTLVHGFYAARFGYYPPPSIDPRTTIFEVEVIRTLQNDFEALFNYLVDESSDPTQGISPSAQGGICALQSVQSFDARQKFSTLEHPLPLLPDIRQQVPSKRINWFNRQAKASQSQRSEILTSVVKATNQADLGLLDNHLVQTYRKFEEDCVYSPLKADKQENLSLVDARKVRWILIYAVHQTIKYATQPPPEVKDFRDAPYNLCISTEHLPPWTEERPIQSLIRRDTEQITRNPSVSTAGRSIATDRQSSIQSSVVESPAFEIRPDIDYLGLSNHEDGAKDKITLAVQEHPNSTNLPRRTSFTRSLSRHSAVRRSLRLFGISQPEQPQPPSNQRKPIQYHEIVVHGYGNGTKDVEFTSQNHNDGDIANATGGGNKDTTTSRSPSTSSNSSSASDLSISEGGSASTEATSVNNSPVTASSRALPWETQDGGLYIRGRRGRDATPRPVSMYCTTSQIPDIPSRGDQTSKPRDRLRPPMFLGGERTSLEPAPLQIRKAPKFDHRPVSQGRSHSFMEAKDDIQVHWDSYTDLGGLTEMNNVTSKRASVAF</sequence>
<evidence type="ECO:0000313" key="3">
    <source>
        <dbReference type="EMBL" id="KAI1879583.1"/>
    </source>
</evidence>
<organism evidence="3 4">
    <name type="scientific">Neoarthrinium moseri</name>
    <dbReference type="NCBI Taxonomy" id="1658444"/>
    <lineage>
        <taxon>Eukaryota</taxon>
        <taxon>Fungi</taxon>
        <taxon>Dikarya</taxon>
        <taxon>Ascomycota</taxon>
        <taxon>Pezizomycotina</taxon>
        <taxon>Sordariomycetes</taxon>
        <taxon>Xylariomycetidae</taxon>
        <taxon>Amphisphaeriales</taxon>
        <taxon>Apiosporaceae</taxon>
        <taxon>Neoarthrinium</taxon>
    </lineage>
</organism>
<dbReference type="Proteomes" id="UP000829685">
    <property type="component" value="Unassembled WGS sequence"/>
</dbReference>
<feature type="region of interest" description="Disordered" evidence="1">
    <location>
        <begin position="502"/>
        <end position="521"/>
    </location>
</feature>
<accession>A0A9Q0AUE2</accession>
<evidence type="ECO:0000313" key="4">
    <source>
        <dbReference type="Proteomes" id="UP000829685"/>
    </source>
</evidence>
<feature type="compositionally biased region" description="Polar residues" evidence="1">
    <location>
        <begin position="669"/>
        <end position="689"/>
    </location>
</feature>
<dbReference type="EMBL" id="JAFIMR010000004">
    <property type="protein sequence ID" value="KAI1879583.1"/>
    <property type="molecule type" value="Genomic_DNA"/>
</dbReference>
<feature type="compositionally biased region" description="Basic and acidic residues" evidence="1">
    <location>
        <begin position="734"/>
        <end position="743"/>
    </location>
</feature>
<evidence type="ECO:0000259" key="2">
    <source>
        <dbReference type="Pfam" id="PF26013"/>
    </source>
</evidence>
<evidence type="ECO:0000256" key="1">
    <source>
        <dbReference type="SAM" id="MobiDB-lite"/>
    </source>
</evidence>
<dbReference type="Pfam" id="PF26013">
    <property type="entry name" value="DUF8004"/>
    <property type="match status" value="1"/>
</dbReference>
<feature type="region of interest" description="Disordered" evidence="1">
    <location>
        <begin position="558"/>
        <end position="577"/>
    </location>
</feature>
<feature type="compositionally biased region" description="Low complexity" evidence="1">
    <location>
        <begin position="647"/>
        <end position="668"/>
    </location>
</feature>
<comment type="caution">
    <text evidence="3">The sequence shown here is derived from an EMBL/GenBank/DDBJ whole genome shotgun (WGS) entry which is preliminary data.</text>
</comment>
<reference evidence="3" key="1">
    <citation type="submission" date="2021-03" db="EMBL/GenBank/DDBJ databases">
        <title>Revisited historic fungal species revealed as producer of novel bioactive compounds through whole genome sequencing and comparative genomics.</title>
        <authorList>
            <person name="Vignolle G.A."/>
            <person name="Hochenegger N."/>
            <person name="Mach R.L."/>
            <person name="Mach-Aigner A.R."/>
            <person name="Javad Rahimi M."/>
            <person name="Salim K.A."/>
            <person name="Chan C.M."/>
            <person name="Lim L.B.L."/>
            <person name="Cai F."/>
            <person name="Druzhinina I.S."/>
            <person name="U'Ren J.M."/>
            <person name="Derntl C."/>
        </authorList>
    </citation>
    <scope>NUCLEOTIDE SEQUENCE</scope>
    <source>
        <strain evidence="3">TUCIM 5799</strain>
    </source>
</reference>
<gene>
    <name evidence="3" type="ORF">JX265_002537</name>
</gene>
<dbReference type="InterPro" id="IPR058317">
    <property type="entry name" value="DUF8004"/>
</dbReference>
<protein>
    <recommendedName>
        <fullName evidence="2">DUF8004 domain-containing protein</fullName>
    </recommendedName>
</protein>
<feature type="compositionally biased region" description="Polar residues" evidence="1">
    <location>
        <begin position="73"/>
        <end position="91"/>
    </location>
</feature>
<feature type="region of interest" description="Disordered" evidence="1">
    <location>
        <begin position="620"/>
        <end position="752"/>
    </location>
</feature>
<feature type="region of interest" description="Disordered" evidence="1">
    <location>
        <begin position="72"/>
        <end position="94"/>
    </location>
</feature>